<dbReference type="RefSeq" id="WP_022612212.1">
    <property type="nucleotide sequence ID" value="NZ_LK391965.1"/>
</dbReference>
<dbReference type="Pfam" id="PF08327">
    <property type="entry name" value="AHSA1"/>
    <property type="match status" value="1"/>
</dbReference>
<proteinExistence type="inferred from homology"/>
<comment type="similarity">
    <text evidence="1">Belongs to the AHA1 family.</text>
</comment>
<feature type="domain" description="Activator of Hsp90 ATPase homologue 1/2-like C-terminal" evidence="2">
    <location>
        <begin position="12"/>
        <end position="130"/>
    </location>
</feature>
<name>A0AAV2VRQ1_9VIBR</name>
<reference evidence="3 4" key="1">
    <citation type="journal article" date="2013" name="ISME J.">
        <title>Comparative genomics of pathogenic lineages of Vibrio nigripulchritudo identifies virulence-associated traits.</title>
        <authorList>
            <person name="Goudenege D."/>
            <person name="Labreuche Y."/>
            <person name="Krin E."/>
            <person name="Ansquer D."/>
            <person name="Mangenot S."/>
            <person name="Calteau A."/>
            <person name="Medigue C."/>
            <person name="Mazel D."/>
            <person name="Polz M.F."/>
            <person name="Le Roux F."/>
        </authorList>
    </citation>
    <scope>NUCLEOTIDE SEQUENCE [LARGE SCALE GENOMIC DNA]</scope>
    <source>
        <strain evidence="3 4">SOn1</strain>
    </source>
</reference>
<sequence length="144" mass="16415">MTSIHHHVVMETTPEKLYQAITSSEGLSNWWTKADATSILGENLSFYFGPQCDHKVEMQLVSLERNRKVVWQCVEGPWQEMGHFTFIISEDERGAALSFTHEGWPEMGPFFGHCNCKWGLFIGLSLKSYLETGKGVPHPNEQNI</sequence>
<dbReference type="SUPFAM" id="SSF55961">
    <property type="entry name" value="Bet v1-like"/>
    <property type="match status" value="1"/>
</dbReference>
<evidence type="ECO:0000313" key="4">
    <source>
        <dbReference type="Proteomes" id="UP000018211"/>
    </source>
</evidence>
<gene>
    <name evidence="3" type="ORF">VIBNISOn1_30072</name>
</gene>
<comment type="caution">
    <text evidence="3">The sequence shown here is derived from an EMBL/GenBank/DDBJ whole genome shotgun (WGS) entry which is preliminary data.</text>
</comment>
<evidence type="ECO:0000259" key="2">
    <source>
        <dbReference type="Pfam" id="PF08327"/>
    </source>
</evidence>
<dbReference type="AlphaFoldDB" id="A0AAV2VRQ1"/>
<dbReference type="InterPro" id="IPR023393">
    <property type="entry name" value="START-like_dom_sf"/>
</dbReference>
<dbReference type="Gene3D" id="3.30.530.20">
    <property type="match status" value="1"/>
</dbReference>
<organism evidence="3 4">
    <name type="scientific">Vibrio nigripulchritudo SOn1</name>
    <dbReference type="NCBI Taxonomy" id="1238450"/>
    <lineage>
        <taxon>Bacteria</taxon>
        <taxon>Pseudomonadati</taxon>
        <taxon>Pseudomonadota</taxon>
        <taxon>Gammaproteobacteria</taxon>
        <taxon>Vibrionales</taxon>
        <taxon>Vibrionaceae</taxon>
        <taxon>Vibrio</taxon>
    </lineage>
</organism>
<dbReference type="CDD" id="cd07814">
    <property type="entry name" value="SRPBCC_CalC_Aha1-like"/>
    <property type="match status" value="1"/>
</dbReference>
<accession>A0AAV2VRQ1</accession>
<evidence type="ECO:0000256" key="1">
    <source>
        <dbReference type="ARBA" id="ARBA00006817"/>
    </source>
</evidence>
<dbReference type="Proteomes" id="UP000018211">
    <property type="component" value="Unassembled WGS sequence"/>
</dbReference>
<evidence type="ECO:0000313" key="3">
    <source>
        <dbReference type="EMBL" id="CCO47381.1"/>
    </source>
</evidence>
<dbReference type="InterPro" id="IPR013538">
    <property type="entry name" value="ASHA1/2-like_C"/>
</dbReference>
<dbReference type="EMBL" id="CAOF01000120">
    <property type="protein sequence ID" value="CCO47381.1"/>
    <property type="molecule type" value="Genomic_DNA"/>
</dbReference>
<protein>
    <submittedName>
        <fullName evidence="3">Activator of Hsp90 ATPase 1 family protein</fullName>
    </submittedName>
</protein>